<dbReference type="InterPro" id="IPR006634">
    <property type="entry name" value="TLC-dom"/>
</dbReference>
<keyword evidence="3 5" id="KW-1133">Transmembrane helix</keyword>
<evidence type="ECO:0000256" key="3">
    <source>
        <dbReference type="ARBA" id="ARBA00022989"/>
    </source>
</evidence>
<feature type="transmembrane region" description="Helical" evidence="5">
    <location>
        <begin position="27"/>
        <end position="49"/>
    </location>
</feature>
<evidence type="ECO:0000256" key="2">
    <source>
        <dbReference type="ARBA" id="ARBA00022692"/>
    </source>
</evidence>
<organism evidence="7">
    <name type="scientific">Catovirus CTV1</name>
    <dbReference type="NCBI Taxonomy" id="1977631"/>
    <lineage>
        <taxon>Viruses</taxon>
        <taxon>Varidnaviria</taxon>
        <taxon>Bamfordvirae</taxon>
        <taxon>Nucleocytoviricota</taxon>
        <taxon>Megaviricetes</taxon>
        <taxon>Imitervirales</taxon>
        <taxon>Mimiviridae</taxon>
        <taxon>Klosneuvirinae</taxon>
        <taxon>Catovirus</taxon>
    </lineage>
</organism>
<evidence type="ECO:0000256" key="4">
    <source>
        <dbReference type="ARBA" id="ARBA00023136"/>
    </source>
</evidence>
<protein>
    <recommendedName>
        <fullName evidence="6">TLC domain-containing protein</fullName>
    </recommendedName>
</protein>
<dbReference type="GO" id="GO:0016020">
    <property type="term" value="C:membrane"/>
    <property type="evidence" value="ECO:0007669"/>
    <property type="project" value="UniProtKB-SubCell"/>
</dbReference>
<dbReference type="EMBL" id="KY684083">
    <property type="protein sequence ID" value="ARF08291.1"/>
    <property type="molecule type" value="Genomic_DNA"/>
</dbReference>
<proteinExistence type="predicted"/>
<feature type="transmembrane region" description="Helical" evidence="5">
    <location>
        <begin position="70"/>
        <end position="93"/>
    </location>
</feature>
<name>A0A1V0S9C2_9VIRU</name>
<evidence type="ECO:0000256" key="5">
    <source>
        <dbReference type="SAM" id="Phobius"/>
    </source>
</evidence>
<evidence type="ECO:0000259" key="6">
    <source>
        <dbReference type="PROSITE" id="PS50922"/>
    </source>
</evidence>
<feature type="transmembrane region" description="Helical" evidence="5">
    <location>
        <begin position="105"/>
        <end position="123"/>
    </location>
</feature>
<feature type="domain" description="TLC" evidence="6">
    <location>
        <begin position="1"/>
        <end position="201"/>
    </location>
</feature>
<sequence length="201" mass="23697">MQILLVCLWVLLYSLIPILNNNIKRNIISAIHSILTVILCTYQDPYYIYYISTSYYTYDMVLQLLGTQKMLNVSTISLGIHHIIAVYSLQFIINGPKEFTDPFLYMFMLLELSNFPVYIMYHWKQTNGKKNDDNDNGYILIITKILLTIEIIIYFTLRLTYSLYILIVNSNSMPTEILIISAMLYLLSIFWWVSMLNQIRK</sequence>
<feature type="transmembrane region" description="Helical" evidence="5">
    <location>
        <begin position="135"/>
        <end position="157"/>
    </location>
</feature>
<reference evidence="7" key="1">
    <citation type="journal article" date="2017" name="Science">
        <title>Giant viruses with an expanded complement of translation system components.</title>
        <authorList>
            <person name="Schulz F."/>
            <person name="Yutin N."/>
            <person name="Ivanova N.N."/>
            <person name="Ortega D.R."/>
            <person name="Lee T.K."/>
            <person name="Vierheilig J."/>
            <person name="Daims H."/>
            <person name="Horn M."/>
            <person name="Wagner M."/>
            <person name="Jensen G.J."/>
            <person name="Kyrpides N.C."/>
            <person name="Koonin E.V."/>
            <person name="Woyke T."/>
        </authorList>
    </citation>
    <scope>NUCLEOTIDE SEQUENCE</scope>
    <source>
        <strain evidence="7">CTV1</strain>
    </source>
</reference>
<comment type="subcellular location">
    <subcellularLocation>
        <location evidence="1">Membrane</location>
        <topology evidence="1">Multi-pass membrane protein</topology>
    </subcellularLocation>
</comment>
<evidence type="ECO:0000313" key="7">
    <source>
        <dbReference type="EMBL" id="ARF08291.1"/>
    </source>
</evidence>
<evidence type="ECO:0000256" key="1">
    <source>
        <dbReference type="ARBA" id="ARBA00004141"/>
    </source>
</evidence>
<accession>A0A1V0S9C2</accession>
<dbReference type="PROSITE" id="PS50922">
    <property type="entry name" value="TLC"/>
    <property type="match status" value="1"/>
</dbReference>
<gene>
    <name evidence="7" type="ORF">Catovirus_1_341</name>
</gene>
<keyword evidence="2 5" id="KW-0812">Transmembrane</keyword>
<feature type="transmembrane region" description="Helical" evidence="5">
    <location>
        <begin position="177"/>
        <end position="196"/>
    </location>
</feature>
<keyword evidence="4 5" id="KW-0472">Membrane</keyword>